<comment type="caution">
    <text evidence="2">The sequence shown here is derived from an EMBL/GenBank/DDBJ whole genome shotgun (WGS) entry which is preliminary data.</text>
</comment>
<protein>
    <recommendedName>
        <fullName evidence="1">Polysaccharide pyruvyl transferase domain-containing protein</fullName>
    </recommendedName>
</protein>
<feature type="domain" description="Polysaccharide pyruvyl transferase" evidence="1">
    <location>
        <begin position="46"/>
        <end position="188"/>
    </location>
</feature>
<organism evidence="2">
    <name type="scientific">marine sediment metagenome</name>
    <dbReference type="NCBI Taxonomy" id="412755"/>
    <lineage>
        <taxon>unclassified sequences</taxon>
        <taxon>metagenomes</taxon>
        <taxon>ecological metagenomes</taxon>
    </lineage>
</organism>
<gene>
    <name evidence="2" type="ORF">LCGC14_1741550</name>
</gene>
<dbReference type="AlphaFoldDB" id="A0A0F9HU50"/>
<evidence type="ECO:0000313" key="2">
    <source>
        <dbReference type="EMBL" id="KKM06682.1"/>
    </source>
</evidence>
<reference evidence="2" key="1">
    <citation type="journal article" date="2015" name="Nature">
        <title>Complex archaea that bridge the gap between prokaryotes and eukaryotes.</title>
        <authorList>
            <person name="Spang A."/>
            <person name="Saw J.H."/>
            <person name="Jorgensen S.L."/>
            <person name="Zaremba-Niedzwiedzka K."/>
            <person name="Martijn J."/>
            <person name="Lind A.E."/>
            <person name="van Eijk R."/>
            <person name="Schleper C."/>
            <person name="Guy L."/>
            <person name="Ettema T.J."/>
        </authorList>
    </citation>
    <scope>NUCLEOTIDE SEQUENCE</scope>
</reference>
<accession>A0A0F9HU50</accession>
<dbReference type="EMBL" id="LAZR01015937">
    <property type="protein sequence ID" value="KKM06682.1"/>
    <property type="molecule type" value="Genomic_DNA"/>
</dbReference>
<evidence type="ECO:0000259" key="1">
    <source>
        <dbReference type="Pfam" id="PF04230"/>
    </source>
</evidence>
<dbReference type="InterPro" id="IPR007345">
    <property type="entry name" value="Polysacch_pyruvyl_Trfase"/>
</dbReference>
<name>A0A0F9HU50_9ZZZZ</name>
<sequence length="262" mass="29535">MITLLGWGICRARYNAGDWVGPYLFEKMTGIKPRHVTPAMTKQPYILSCGSILQNAKSNSIVWGSGLISYAKVPKNITVLAVRGPLTRNALIKQGIKCPAVYGDPGLLLPRFYSPQIEKKYKVGIIPHYIEHNLIKSYFAAIPNVLIIDINRPIEKVLNDIISCKSTISTSLHGIIFSHAYDVPCMWARYPNTKVIGGNFKFHDYYMSRGMSQFSPRIVTILPKNSDRLYEEINKYPQPHAVYDCDILLKVCPFGKSLAQIK</sequence>
<dbReference type="Pfam" id="PF04230">
    <property type="entry name" value="PS_pyruv_trans"/>
    <property type="match status" value="1"/>
</dbReference>
<proteinExistence type="predicted"/>